<sequence>MKALVLEKAGKISIQDWQSPEVLGEDDVEIKIHTVGICGSDVHYYQHGRIGPFVVEKPMILGHEASGVITAVGKNVTHLKVGDRVCMEPGIPNLQSTQSRAGLYNLDPAVRFWATPPVDGCLRESVIHPAAFTFKLPENVSFAEGAMVEPLAIGMQAATKAEIKPGDIALVIGAGTIGIITALSALAGGCSDVIICDLFDKKLEVAKQYSGLHPINSKDTQAIADKVNELTEGNGVNVLFECSGAKAVIANITEHMAPGGTAVLVGMPIDPAPLDIVSAQAKEITFKTIFRYANMYPRTIRLLSSGKLNVKPLLSATYKFKDSVEAYERAAEGRPTDIKIVLEME</sequence>
<protein>
    <recommendedName>
        <fullName evidence="7">Enoyl reductase (ER) domain-containing protein</fullName>
    </recommendedName>
</protein>
<reference evidence="8 9" key="1">
    <citation type="journal article" date="2012" name="J. Bacteriol.">
        <title>Complete Genome Sequence of Providencia stuartii Clinical Isolate MRSN 2154.</title>
        <authorList>
            <person name="Clifford R.J."/>
            <person name="Hang J."/>
            <person name="Riley M.C."/>
            <person name="Onmus-Leone F."/>
            <person name="Kuschner R.A."/>
            <person name="Lesho E.P."/>
            <person name="Waterman P.E."/>
        </authorList>
    </citation>
    <scope>NUCLEOTIDE SEQUENCE [LARGE SCALE GENOMIC DNA]</scope>
    <source>
        <strain evidence="8 9">MRSN 2154</strain>
    </source>
</reference>
<comment type="similarity">
    <text evidence="2 6">Belongs to the zinc-containing alcohol dehydrogenase family.</text>
</comment>
<dbReference type="EMBL" id="CP003488">
    <property type="protein sequence ID" value="AFH95328.1"/>
    <property type="molecule type" value="Genomic_DNA"/>
</dbReference>
<dbReference type="KEGG" id="psi:S70_17590"/>
<dbReference type="RefSeq" id="WP_014657988.1">
    <property type="nucleotide sequence ID" value="NC_017731.1"/>
</dbReference>
<dbReference type="Gene3D" id="3.40.50.720">
    <property type="entry name" value="NAD(P)-binding Rossmann-like Domain"/>
    <property type="match status" value="1"/>
</dbReference>
<dbReference type="CDD" id="cd05285">
    <property type="entry name" value="sorbitol_DH"/>
    <property type="match status" value="1"/>
</dbReference>
<keyword evidence="5" id="KW-0560">Oxidoreductase</keyword>
<proteinExistence type="inferred from homology"/>
<dbReference type="PANTHER" id="PTHR43161">
    <property type="entry name" value="SORBITOL DEHYDROGENASE"/>
    <property type="match status" value="1"/>
</dbReference>
<dbReference type="InterPro" id="IPR020843">
    <property type="entry name" value="ER"/>
</dbReference>
<dbReference type="SMART" id="SM00829">
    <property type="entry name" value="PKS_ER"/>
    <property type="match status" value="1"/>
</dbReference>
<evidence type="ECO:0000256" key="1">
    <source>
        <dbReference type="ARBA" id="ARBA00001947"/>
    </source>
</evidence>
<evidence type="ECO:0000256" key="3">
    <source>
        <dbReference type="ARBA" id="ARBA00022723"/>
    </source>
</evidence>
<dbReference type="InterPro" id="IPR013149">
    <property type="entry name" value="ADH-like_C"/>
</dbReference>
<evidence type="ECO:0000313" key="9">
    <source>
        <dbReference type="Proteomes" id="UP000005012"/>
    </source>
</evidence>
<dbReference type="InterPro" id="IPR011032">
    <property type="entry name" value="GroES-like_sf"/>
</dbReference>
<evidence type="ECO:0000256" key="4">
    <source>
        <dbReference type="ARBA" id="ARBA00022833"/>
    </source>
</evidence>
<dbReference type="GeneID" id="93519956"/>
<dbReference type="PATRIC" id="fig|1157951.4.peg.3529"/>
<dbReference type="InterPro" id="IPR036291">
    <property type="entry name" value="NAD(P)-bd_dom_sf"/>
</dbReference>
<dbReference type="InterPro" id="IPR045306">
    <property type="entry name" value="SDH-like"/>
</dbReference>
<dbReference type="Pfam" id="PF00107">
    <property type="entry name" value="ADH_zinc_N"/>
    <property type="match status" value="1"/>
</dbReference>
<reference evidence="9" key="2">
    <citation type="submission" date="2012-04" db="EMBL/GenBank/DDBJ databases">
        <title>Complete genome sequence of Providencia stuartii clinical isolate MRSN 2154.</title>
        <authorList>
            <person name="Clifford R.J."/>
            <person name="Hang J."/>
            <person name="Riley M.C."/>
            <person name="Onmus-Leone F."/>
            <person name="Kuschner R.A."/>
            <person name="Lesho E.P."/>
            <person name="Waterman P.E."/>
        </authorList>
    </citation>
    <scope>NUCLEOTIDE SEQUENCE [LARGE SCALE GENOMIC DNA]</scope>
    <source>
        <strain evidence="9">MRSN 2154</strain>
    </source>
</reference>
<name>A0A140NRP7_PROSM</name>
<dbReference type="SUPFAM" id="SSF51735">
    <property type="entry name" value="NAD(P)-binding Rossmann-fold domains"/>
    <property type="match status" value="1"/>
</dbReference>
<keyword evidence="4 6" id="KW-0862">Zinc</keyword>
<accession>A0A140NRP7</accession>
<organism evidence="8 9">
    <name type="scientific">Providencia stuartii (strain MRSN 2154)</name>
    <dbReference type="NCBI Taxonomy" id="1157951"/>
    <lineage>
        <taxon>Bacteria</taxon>
        <taxon>Pseudomonadati</taxon>
        <taxon>Pseudomonadota</taxon>
        <taxon>Gammaproteobacteria</taxon>
        <taxon>Enterobacterales</taxon>
        <taxon>Morganellaceae</taxon>
        <taxon>Providencia</taxon>
    </lineage>
</organism>
<evidence type="ECO:0000259" key="7">
    <source>
        <dbReference type="SMART" id="SM00829"/>
    </source>
</evidence>
<gene>
    <name evidence="8" type="ordered locus">S70_17590</name>
</gene>
<dbReference type="GO" id="GO:0008270">
    <property type="term" value="F:zinc ion binding"/>
    <property type="evidence" value="ECO:0007669"/>
    <property type="project" value="InterPro"/>
</dbReference>
<dbReference type="GO" id="GO:0016616">
    <property type="term" value="F:oxidoreductase activity, acting on the CH-OH group of donors, NAD or NADP as acceptor"/>
    <property type="evidence" value="ECO:0007669"/>
    <property type="project" value="InterPro"/>
</dbReference>
<feature type="domain" description="Enoyl reductase (ER)" evidence="7">
    <location>
        <begin position="10"/>
        <end position="342"/>
    </location>
</feature>
<dbReference type="Pfam" id="PF08240">
    <property type="entry name" value="ADH_N"/>
    <property type="match status" value="1"/>
</dbReference>
<evidence type="ECO:0000256" key="5">
    <source>
        <dbReference type="ARBA" id="ARBA00023002"/>
    </source>
</evidence>
<dbReference type="OrthoDB" id="9773078at2"/>
<dbReference type="AlphaFoldDB" id="A0A140NRP7"/>
<keyword evidence="3 6" id="KW-0479">Metal-binding</keyword>
<evidence type="ECO:0000256" key="2">
    <source>
        <dbReference type="ARBA" id="ARBA00008072"/>
    </source>
</evidence>
<dbReference type="PROSITE" id="PS00059">
    <property type="entry name" value="ADH_ZINC"/>
    <property type="match status" value="1"/>
</dbReference>
<evidence type="ECO:0000256" key="6">
    <source>
        <dbReference type="RuleBase" id="RU361277"/>
    </source>
</evidence>
<dbReference type="PANTHER" id="PTHR43161:SF9">
    <property type="entry name" value="SORBITOL DEHYDROGENASE"/>
    <property type="match status" value="1"/>
</dbReference>
<evidence type="ECO:0000313" key="8">
    <source>
        <dbReference type="EMBL" id="AFH95328.1"/>
    </source>
</evidence>
<dbReference type="Proteomes" id="UP000005012">
    <property type="component" value="Chromosome"/>
</dbReference>
<dbReference type="InterPro" id="IPR013154">
    <property type="entry name" value="ADH-like_N"/>
</dbReference>
<dbReference type="Gene3D" id="3.90.180.10">
    <property type="entry name" value="Medium-chain alcohol dehydrogenases, catalytic domain"/>
    <property type="match status" value="1"/>
</dbReference>
<dbReference type="InterPro" id="IPR002328">
    <property type="entry name" value="ADH_Zn_CS"/>
</dbReference>
<dbReference type="HOGENOM" id="CLU_026673_11_5_6"/>
<dbReference type="SUPFAM" id="SSF50129">
    <property type="entry name" value="GroES-like"/>
    <property type="match status" value="1"/>
</dbReference>
<comment type="cofactor">
    <cofactor evidence="1 6">
        <name>Zn(2+)</name>
        <dbReference type="ChEBI" id="CHEBI:29105"/>
    </cofactor>
</comment>